<dbReference type="RefSeq" id="WP_377542020.1">
    <property type="nucleotide sequence ID" value="NZ_JBHSBN010000002.1"/>
</dbReference>
<reference evidence="4" key="1">
    <citation type="journal article" date="2019" name="Int. J. Syst. Evol. Microbiol.">
        <title>The Global Catalogue of Microorganisms (GCM) 10K type strain sequencing project: providing services to taxonomists for standard genome sequencing and annotation.</title>
        <authorList>
            <consortium name="The Broad Institute Genomics Platform"/>
            <consortium name="The Broad Institute Genome Sequencing Center for Infectious Disease"/>
            <person name="Wu L."/>
            <person name="Ma J."/>
        </authorList>
    </citation>
    <scope>NUCLEOTIDE SEQUENCE [LARGE SCALE GENOMIC DNA]</scope>
    <source>
        <strain evidence="4">2902at01</strain>
    </source>
</reference>
<accession>A0ABV8KGU6</accession>
<gene>
    <name evidence="3" type="ORF">ACFOX0_03605</name>
</gene>
<dbReference type="Pfam" id="PF02036">
    <property type="entry name" value="SCP2"/>
    <property type="match status" value="1"/>
</dbReference>
<evidence type="ECO:0000313" key="4">
    <source>
        <dbReference type="Proteomes" id="UP001595868"/>
    </source>
</evidence>
<dbReference type="EMBL" id="JBHSBN010000002">
    <property type="protein sequence ID" value="MFC4105026.1"/>
    <property type="molecule type" value="Genomic_DNA"/>
</dbReference>
<proteinExistence type="predicted"/>
<dbReference type="Gene3D" id="3.30.1050.10">
    <property type="entry name" value="SCP2 sterol-binding domain"/>
    <property type="match status" value="1"/>
</dbReference>
<feature type="region of interest" description="Disordered" evidence="1">
    <location>
        <begin position="106"/>
        <end position="138"/>
    </location>
</feature>
<dbReference type="SUPFAM" id="SSF55718">
    <property type="entry name" value="SCP-like"/>
    <property type="match status" value="1"/>
</dbReference>
<keyword evidence="4" id="KW-1185">Reference proteome</keyword>
<sequence>MNDTTGEFFDRLSRWGNVPRLKKTTGTVRFDITDGERSNHWLVTIDKGDVRVSQEHVDANAVIRIEPAVMDRIALGEVKPLAAWLRNDLLLEGQLRFLVLLERLLPGPPGSRHPRDVPRTAPPNRRDRELVRSQGRPR</sequence>
<feature type="domain" description="SCP2" evidence="2">
    <location>
        <begin position="19"/>
        <end position="105"/>
    </location>
</feature>
<evidence type="ECO:0000313" key="3">
    <source>
        <dbReference type="EMBL" id="MFC4105026.1"/>
    </source>
</evidence>
<dbReference type="InterPro" id="IPR003033">
    <property type="entry name" value="SCP2_sterol-bd_dom"/>
</dbReference>
<name>A0ABV8KGU6_9ACTN</name>
<dbReference type="InterPro" id="IPR036527">
    <property type="entry name" value="SCP2_sterol-bd_dom_sf"/>
</dbReference>
<dbReference type="Proteomes" id="UP001595868">
    <property type="component" value="Unassembled WGS sequence"/>
</dbReference>
<feature type="compositionally biased region" description="Basic and acidic residues" evidence="1">
    <location>
        <begin position="113"/>
        <end position="131"/>
    </location>
</feature>
<organism evidence="3 4">
    <name type="scientific">Micromonospora zhanjiangensis</name>
    <dbReference type="NCBI Taxonomy" id="1522057"/>
    <lineage>
        <taxon>Bacteria</taxon>
        <taxon>Bacillati</taxon>
        <taxon>Actinomycetota</taxon>
        <taxon>Actinomycetes</taxon>
        <taxon>Micromonosporales</taxon>
        <taxon>Micromonosporaceae</taxon>
        <taxon>Micromonospora</taxon>
    </lineage>
</organism>
<comment type="caution">
    <text evidence="3">The sequence shown here is derived from an EMBL/GenBank/DDBJ whole genome shotgun (WGS) entry which is preliminary data.</text>
</comment>
<protein>
    <submittedName>
        <fullName evidence="3">SCP2 sterol-binding domain-containing protein</fullName>
    </submittedName>
</protein>
<evidence type="ECO:0000256" key="1">
    <source>
        <dbReference type="SAM" id="MobiDB-lite"/>
    </source>
</evidence>
<evidence type="ECO:0000259" key="2">
    <source>
        <dbReference type="Pfam" id="PF02036"/>
    </source>
</evidence>